<sequence length="1046" mass="117248">MIIDAITYPPRDGYPLFITAKRYTLSEFKVYEDDPDALTLICLHSTASHKESWEPTLAKVFGLASEGMKTRKGDPRREVKIREAWCLDCPNHGASAMLNERILQTPEYYLRFSCELYAQAVLHFLSAGPEYGAKVDFKARNLVGIGHSLGGNAMSMLQTMTPRIPFISLVLVEPMLSPAGPKHLSGLRSLLIKGAYERRDVWSNRKAALEGLPRRDRTKKWDERVVQLFIKHGIRPHQGSYYLESPYNGVTLACTRDQEAAMYRDPEGGTKPVESLNKACQEIPVHLVLGGVYDFLPKRIHDALVDPKSGRRFASVTVIPESGHLVPLEMPDRLGEIIYGAFVQNAKQGPLKANLVFDNHSLYSQTRLATKEPLSLSRDCGKTRRTCMSEFSNPNPIFTAIPFLPTVICRHCLGLPMANDDRNDSSLHTRTLKDPIHDQIEINPTLSSFIDTRQFQRLRNIKQLGTTYYVWPGACHNRFEHCIGVSYLSRLLICHLQTSQPELGITERDVTCLELAGLCHDLGHGPWSHVFDSMFIPKAFPDVPPEERWTHEKGSEDMFEYLVRENEIDISDVDKEFIKALIAGDWKRTPDEKRFLFDIVANKINGLDVDKFDYIARDSRMVGDGVNINIGRIVKSARVIDDQICYDHKDVNNIFDICATRFKLHKNLYNHKTAKAIEYMIVDILLLANDHYKIAESVSKPERYIHLTDCLLEKIAASEEEELKEARQLVRRIQTRNLYRRVDYRFMPYDLVGPAKKLITSQKIVDAVQQLVDSGKIEDLDPELDVAALKPEDVIVDFSTMHYGMKEKNPVDNVRFYSKRDLNKCYPAREGDYSSLRPTVYAETVLQVFTKDPDFFGVVQAGYRHVVESLGPEALMTASVAADTVAMEEERSPSPVPTEAPSTPGPSQSGPSHSTTITPAASLTNVLTSSTNKTPQQLSLACLQRQNVFTTVDAKFQHQSPAKQRQKPRSTSGRSDAGGSGVTGATPSGDAGSDFAPSILPSAESAGSAIEMANLGDKRSRYNVFMEEPGSPSPKRRKSVAKPRGS</sequence>
<feature type="compositionally biased region" description="Basic residues" evidence="1">
    <location>
        <begin position="1034"/>
        <end position="1046"/>
    </location>
</feature>
<dbReference type="CDD" id="cd00077">
    <property type="entry name" value="HDc"/>
    <property type="match status" value="1"/>
</dbReference>
<name>A0A8H5D7K4_9AGAR</name>
<keyword evidence="4" id="KW-1185">Reference proteome</keyword>
<dbReference type="Gene3D" id="3.40.50.1820">
    <property type="entry name" value="alpha/beta hydrolase"/>
    <property type="match status" value="1"/>
</dbReference>
<dbReference type="Pfam" id="PF12697">
    <property type="entry name" value="Abhydrolase_6"/>
    <property type="match status" value="1"/>
</dbReference>
<evidence type="ECO:0000313" key="3">
    <source>
        <dbReference type="EMBL" id="KAF5353677.1"/>
    </source>
</evidence>
<dbReference type="AlphaFoldDB" id="A0A8H5D7K4"/>
<dbReference type="InterPro" id="IPR045509">
    <property type="entry name" value="HD_assoc_2"/>
</dbReference>
<dbReference type="OrthoDB" id="94039at2759"/>
<dbReference type="Proteomes" id="UP000559256">
    <property type="component" value="Unassembled WGS sequence"/>
</dbReference>
<feature type="region of interest" description="Disordered" evidence="1">
    <location>
        <begin position="955"/>
        <end position="1046"/>
    </location>
</feature>
<dbReference type="SMART" id="SM00471">
    <property type="entry name" value="HDc"/>
    <property type="match status" value="1"/>
</dbReference>
<dbReference type="SUPFAM" id="SSF53474">
    <property type="entry name" value="alpha/beta-Hydrolases"/>
    <property type="match status" value="1"/>
</dbReference>
<dbReference type="EMBL" id="JAACJM010000062">
    <property type="protein sequence ID" value="KAF5353677.1"/>
    <property type="molecule type" value="Genomic_DNA"/>
</dbReference>
<evidence type="ECO:0000313" key="4">
    <source>
        <dbReference type="Proteomes" id="UP000559256"/>
    </source>
</evidence>
<feature type="compositionally biased region" description="Polar residues" evidence="1">
    <location>
        <begin position="957"/>
        <end position="974"/>
    </location>
</feature>
<gene>
    <name evidence="3" type="ORF">D9758_008643</name>
</gene>
<proteinExistence type="predicted"/>
<dbReference type="InterPro" id="IPR006674">
    <property type="entry name" value="HD_domain"/>
</dbReference>
<dbReference type="Gene3D" id="1.10.3210.10">
    <property type="entry name" value="Hypothetical protein af1432"/>
    <property type="match status" value="1"/>
</dbReference>
<dbReference type="Gene3D" id="3.30.70.2760">
    <property type="match status" value="1"/>
</dbReference>
<dbReference type="GO" id="GO:0006203">
    <property type="term" value="P:dGTP catabolic process"/>
    <property type="evidence" value="ECO:0007669"/>
    <property type="project" value="TreeGrafter"/>
</dbReference>
<dbReference type="PANTHER" id="PTHR11373">
    <property type="entry name" value="DEOXYNUCLEOSIDE TRIPHOSPHATE TRIPHOSPHOHYDROLASE"/>
    <property type="match status" value="1"/>
</dbReference>
<dbReference type="InterPro" id="IPR050135">
    <property type="entry name" value="dGTPase-like"/>
</dbReference>
<comment type="caution">
    <text evidence="3">The sequence shown here is derived from an EMBL/GenBank/DDBJ whole genome shotgun (WGS) entry which is preliminary data.</text>
</comment>
<feature type="domain" description="HD/PDEase" evidence="2">
    <location>
        <begin position="474"/>
        <end position="624"/>
    </location>
</feature>
<dbReference type="Pfam" id="PF01966">
    <property type="entry name" value="HD"/>
    <property type="match status" value="1"/>
</dbReference>
<dbReference type="SUPFAM" id="SSF109604">
    <property type="entry name" value="HD-domain/PDEase-like"/>
    <property type="match status" value="1"/>
</dbReference>
<dbReference type="InterPro" id="IPR003607">
    <property type="entry name" value="HD/PDEase_dom"/>
</dbReference>
<dbReference type="PANTHER" id="PTHR11373:SF4">
    <property type="entry name" value="DEOXYNUCLEOSIDE TRIPHOSPHATE TRIPHOSPHOHYDROLASE SAMHD1"/>
    <property type="match status" value="1"/>
</dbReference>
<dbReference type="Pfam" id="PF19276">
    <property type="entry name" value="HD_assoc_2"/>
    <property type="match status" value="1"/>
</dbReference>
<dbReference type="GO" id="GO:0008832">
    <property type="term" value="F:dGTPase activity"/>
    <property type="evidence" value="ECO:0007669"/>
    <property type="project" value="TreeGrafter"/>
</dbReference>
<protein>
    <recommendedName>
        <fullName evidence="2">HD/PDEase domain-containing protein</fullName>
    </recommendedName>
</protein>
<reference evidence="3 4" key="1">
    <citation type="journal article" date="2020" name="ISME J.">
        <title>Uncovering the hidden diversity of litter-decomposition mechanisms in mushroom-forming fungi.</title>
        <authorList>
            <person name="Floudas D."/>
            <person name="Bentzer J."/>
            <person name="Ahren D."/>
            <person name="Johansson T."/>
            <person name="Persson P."/>
            <person name="Tunlid A."/>
        </authorList>
    </citation>
    <scope>NUCLEOTIDE SEQUENCE [LARGE SCALE GENOMIC DNA]</scope>
    <source>
        <strain evidence="3 4">CBS 291.85</strain>
    </source>
</reference>
<dbReference type="GO" id="GO:0005634">
    <property type="term" value="C:nucleus"/>
    <property type="evidence" value="ECO:0007669"/>
    <property type="project" value="TreeGrafter"/>
</dbReference>
<evidence type="ECO:0000259" key="2">
    <source>
        <dbReference type="SMART" id="SM00471"/>
    </source>
</evidence>
<dbReference type="InterPro" id="IPR029058">
    <property type="entry name" value="AB_hydrolase_fold"/>
</dbReference>
<accession>A0A8H5D7K4</accession>
<feature type="region of interest" description="Disordered" evidence="1">
    <location>
        <begin position="884"/>
        <end position="918"/>
    </location>
</feature>
<evidence type="ECO:0000256" key="1">
    <source>
        <dbReference type="SAM" id="MobiDB-lite"/>
    </source>
</evidence>
<dbReference type="InterPro" id="IPR000073">
    <property type="entry name" value="AB_hydrolase_1"/>
</dbReference>
<organism evidence="3 4">
    <name type="scientific">Tetrapyrgos nigripes</name>
    <dbReference type="NCBI Taxonomy" id="182062"/>
    <lineage>
        <taxon>Eukaryota</taxon>
        <taxon>Fungi</taxon>
        <taxon>Dikarya</taxon>
        <taxon>Basidiomycota</taxon>
        <taxon>Agaricomycotina</taxon>
        <taxon>Agaricomycetes</taxon>
        <taxon>Agaricomycetidae</taxon>
        <taxon>Agaricales</taxon>
        <taxon>Marasmiineae</taxon>
        <taxon>Marasmiaceae</taxon>
        <taxon>Tetrapyrgos</taxon>
    </lineage>
</organism>
<feature type="compositionally biased region" description="Low complexity" evidence="1">
    <location>
        <begin position="901"/>
        <end position="916"/>
    </location>
</feature>